<organism evidence="1 2">
    <name type="scientific">Allacma fusca</name>
    <dbReference type="NCBI Taxonomy" id="39272"/>
    <lineage>
        <taxon>Eukaryota</taxon>
        <taxon>Metazoa</taxon>
        <taxon>Ecdysozoa</taxon>
        <taxon>Arthropoda</taxon>
        <taxon>Hexapoda</taxon>
        <taxon>Collembola</taxon>
        <taxon>Symphypleona</taxon>
        <taxon>Sminthuridae</taxon>
        <taxon>Allacma</taxon>
    </lineage>
</organism>
<reference evidence="1" key="1">
    <citation type="submission" date="2021-06" db="EMBL/GenBank/DDBJ databases">
        <authorList>
            <person name="Hodson N. C."/>
            <person name="Mongue J. A."/>
            <person name="Jaron S. K."/>
        </authorList>
    </citation>
    <scope>NUCLEOTIDE SEQUENCE</scope>
</reference>
<dbReference type="Proteomes" id="UP000708208">
    <property type="component" value="Unassembled WGS sequence"/>
</dbReference>
<accession>A0A8J2KZB6</accession>
<name>A0A8J2KZB6_9HEXA</name>
<dbReference type="AlphaFoldDB" id="A0A8J2KZB6"/>
<sequence length="71" mass="7826">MTGRNRTAGQDTTEVGHYSQELYKGKSLEEVQTLGGIDNFGNTDTTRAVVTDSFVGRSSLRGEKKISWLET</sequence>
<protein>
    <submittedName>
        <fullName evidence="1">Uncharacterized protein</fullName>
    </submittedName>
</protein>
<evidence type="ECO:0000313" key="1">
    <source>
        <dbReference type="EMBL" id="CAG7826104.1"/>
    </source>
</evidence>
<keyword evidence="2" id="KW-1185">Reference proteome</keyword>
<dbReference type="EMBL" id="CAJVCH010538635">
    <property type="protein sequence ID" value="CAG7826104.1"/>
    <property type="molecule type" value="Genomic_DNA"/>
</dbReference>
<comment type="caution">
    <text evidence="1">The sequence shown here is derived from an EMBL/GenBank/DDBJ whole genome shotgun (WGS) entry which is preliminary data.</text>
</comment>
<evidence type="ECO:0000313" key="2">
    <source>
        <dbReference type="Proteomes" id="UP000708208"/>
    </source>
</evidence>
<proteinExistence type="predicted"/>
<gene>
    <name evidence="1" type="ORF">AFUS01_LOCUS36172</name>
</gene>